<dbReference type="InterPro" id="IPR011990">
    <property type="entry name" value="TPR-like_helical_dom_sf"/>
</dbReference>
<reference evidence="4 5" key="1">
    <citation type="submission" date="2016-10" db="EMBL/GenBank/DDBJ databases">
        <authorList>
            <person name="de Groot N.N."/>
        </authorList>
    </citation>
    <scope>NUCLEOTIDE SEQUENCE [LARGE SCALE GENOMIC DNA]</scope>
    <source>
        <strain evidence="5">L7-484,KACC 16230,DSM 25025</strain>
    </source>
</reference>
<dbReference type="Gene3D" id="1.25.40.10">
    <property type="entry name" value="Tetratricopeptide repeat domain"/>
    <property type="match status" value="1"/>
</dbReference>
<evidence type="ECO:0000256" key="1">
    <source>
        <dbReference type="PROSITE-ProRule" id="PRU00339"/>
    </source>
</evidence>
<keyword evidence="3" id="KW-0732">Signal</keyword>
<feature type="chain" id="PRO_5011736268" evidence="3">
    <location>
        <begin position="21"/>
        <end position="205"/>
    </location>
</feature>
<feature type="signal peptide" evidence="3">
    <location>
        <begin position="1"/>
        <end position="20"/>
    </location>
</feature>
<dbReference type="PROSITE" id="PS50005">
    <property type="entry name" value="TPR"/>
    <property type="match status" value="1"/>
</dbReference>
<dbReference type="SUPFAM" id="SSF48452">
    <property type="entry name" value="TPR-like"/>
    <property type="match status" value="1"/>
</dbReference>
<keyword evidence="5" id="KW-1185">Reference proteome</keyword>
<dbReference type="AlphaFoldDB" id="A0A1H0IGQ8"/>
<dbReference type="EMBL" id="FNIT01000005">
    <property type="protein sequence ID" value="SDO30526.1"/>
    <property type="molecule type" value="Genomic_DNA"/>
</dbReference>
<organism evidence="4 5">
    <name type="scientific">Aureimonas jatrophae</name>
    <dbReference type="NCBI Taxonomy" id="1166073"/>
    <lineage>
        <taxon>Bacteria</taxon>
        <taxon>Pseudomonadati</taxon>
        <taxon>Pseudomonadota</taxon>
        <taxon>Alphaproteobacteria</taxon>
        <taxon>Hyphomicrobiales</taxon>
        <taxon>Aurantimonadaceae</taxon>
        <taxon>Aureimonas</taxon>
    </lineage>
</organism>
<dbReference type="STRING" id="1166073.SAMN05192530_105132"/>
<evidence type="ECO:0000313" key="4">
    <source>
        <dbReference type="EMBL" id="SDO30526.1"/>
    </source>
</evidence>
<evidence type="ECO:0000256" key="3">
    <source>
        <dbReference type="SAM" id="SignalP"/>
    </source>
</evidence>
<evidence type="ECO:0000313" key="5">
    <source>
        <dbReference type="Proteomes" id="UP000198793"/>
    </source>
</evidence>
<feature type="region of interest" description="Disordered" evidence="2">
    <location>
        <begin position="19"/>
        <end position="46"/>
    </location>
</feature>
<feature type="repeat" description="TPR" evidence="1">
    <location>
        <begin position="153"/>
        <end position="186"/>
    </location>
</feature>
<protein>
    <submittedName>
        <fullName evidence="4">Tetratricopeptide repeat-containing protein</fullName>
    </submittedName>
</protein>
<proteinExistence type="predicted"/>
<sequence>MRAFSFVFAACLVAGPPVQAQTPGSPSPPPGPVEVAPVLPEPEPSRRERLDTLFAELKREPETDKAKTIADRIQALWSQSDSATVDLLMDRSATAIGKKDEAAALDLLDQVIVLEPDYAEGWNRRATLHYAANRYGASMRDVEEVLKREPRHFGALMGLGAMQEELGRNRQALDTFSRALSVYPALKAAQDAVLRISDELAGQPA</sequence>
<gene>
    <name evidence="4" type="ORF">SAMN05192530_105132</name>
</gene>
<dbReference type="SMART" id="SM00028">
    <property type="entry name" value="TPR"/>
    <property type="match status" value="3"/>
</dbReference>
<dbReference type="InterPro" id="IPR019734">
    <property type="entry name" value="TPR_rpt"/>
</dbReference>
<dbReference type="Proteomes" id="UP000198793">
    <property type="component" value="Unassembled WGS sequence"/>
</dbReference>
<keyword evidence="1" id="KW-0802">TPR repeat</keyword>
<name>A0A1H0IGQ8_9HYPH</name>
<evidence type="ECO:0000256" key="2">
    <source>
        <dbReference type="SAM" id="MobiDB-lite"/>
    </source>
</evidence>
<accession>A0A1H0IGQ8</accession>